<sequence length="138" mass="15860">MREFIRHANEIPVAVKVAGEAGSRRGHLRDVSVAGLAFDVARRIKVGSKLNFYIPSLSDEPAGRGRVVWCRPLRASFRLGLEFEQAYDAYRARMVEQLCLIENYRREVKLNEGRELDPERAAAEWIEAYAADFDRRYS</sequence>
<dbReference type="OrthoDB" id="8906365at2"/>
<dbReference type="Pfam" id="PF07238">
    <property type="entry name" value="PilZ"/>
    <property type="match status" value="1"/>
</dbReference>
<comment type="caution">
    <text evidence="2">The sequence shown here is derived from an EMBL/GenBank/DDBJ whole genome shotgun (WGS) entry which is preliminary data.</text>
</comment>
<dbReference type="InterPro" id="IPR009875">
    <property type="entry name" value="PilZ_domain"/>
</dbReference>
<dbReference type="GO" id="GO:0035438">
    <property type="term" value="F:cyclic-di-GMP binding"/>
    <property type="evidence" value="ECO:0007669"/>
    <property type="project" value="InterPro"/>
</dbReference>
<dbReference type="RefSeq" id="WP_103685899.1">
    <property type="nucleotide sequence ID" value="NZ_PQGG01000042.1"/>
</dbReference>
<dbReference type="Gene3D" id="2.40.10.220">
    <property type="entry name" value="predicted glycosyltransferase like domains"/>
    <property type="match status" value="1"/>
</dbReference>
<evidence type="ECO:0000313" key="2">
    <source>
        <dbReference type="EMBL" id="POP51254.1"/>
    </source>
</evidence>
<protein>
    <submittedName>
        <fullName evidence="2">Pilus assembly protein PilZ</fullName>
    </submittedName>
</protein>
<dbReference type="EMBL" id="PQGG01000042">
    <property type="protein sequence ID" value="POP51254.1"/>
    <property type="molecule type" value="Genomic_DNA"/>
</dbReference>
<evidence type="ECO:0000259" key="1">
    <source>
        <dbReference type="Pfam" id="PF07238"/>
    </source>
</evidence>
<evidence type="ECO:0000313" key="3">
    <source>
        <dbReference type="Proteomes" id="UP000237222"/>
    </source>
</evidence>
<feature type="domain" description="PilZ" evidence="1">
    <location>
        <begin position="2"/>
        <end position="92"/>
    </location>
</feature>
<proteinExistence type="predicted"/>
<dbReference type="AlphaFoldDB" id="A0A2S4HB95"/>
<reference evidence="2" key="1">
    <citation type="submission" date="2018-01" db="EMBL/GenBank/DDBJ databases">
        <authorList>
            <person name="Yu X.-D."/>
        </authorList>
    </citation>
    <scope>NUCLEOTIDE SEQUENCE</scope>
    <source>
        <strain evidence="2">ZX-21</strain>
    </source>
</reference>
<organism evidence="2 3">
    <name type="scientific">Zhongshania marina</name>
    <dbReference type="NCBI Taxonomy" id="2304603"/>
    <lineage>
        <taxon>Bacteria</taxon>
        <taxon>Pseudomonadati</taxon>
        <taxon>Pseudomonadota</taxon>
        <taxon>Gammaproteobacteria</taxon>
        <taxon>Cellvibrionales</taxon>
        <taxon>Spongiibacteraceae</taxon>
        <taxon>Zhongshania</taxon>
    </lineage>
</organism>
<dbReference type="SUPFAM" id="SSF141371">
    <property type="entry name" value="PilZ domain-like"/>
    <property type="match status" value="1"/>
</dbReference>
<gene>
    <name evidence="2" type="ORF">C0068_18230</name>
</gene>
<name>A0A2S4HB95_9GAMM</name>
<dbReference type="Proteomes" id="UP000237222">
    <property type="component" value="Unassembled WGS sequence"/>
</dbReference>
<accession>A0A2S4HB95</accession>